<dbReference type="Pfam" id="PF00583">
    <property type="entry name" value="Acetyltransf_1"/>
    <property type="match status" value="1"/>
</dbReference>
<dbReference type="KEGG" id="rxy:Rxyl_3083"/>
<dbReference type="EMBL" id="CP000386">
    <property type="protein sequence ID" value="ABG05990.1"/>
    <property type="molecule type" value="Genomic_DNA"/>
</dbReference>
<reference evidence="2 3" key="1">
    <citation type="submission" date="2006-06" db="EMBL/GenBank/DDBJ databases">
        <title>Complete sequence of Rubrobacter xylanophilus DSM 9941.</title>
        <authorList>
            <consortium name="US DOE Joint Genome Institute"/>
            <person name="Copeland A."/>
            <person name="Lucas S."/>
            <person name="Lapidus A."/>
            <person name="Barry K."/>
            <person name="Detter J.C."/>
            <person name="Glavina del Rio T."/>
            <person name="Hammon N."/>
            <person name="Israni S."/>
            <person name="Dalin E."/>
            <person name="Tice H."/>
            <person name="Pitluck S."/>
            <person name="Munk A.C."/>
            <person name="Brettin T."/>
            <person name="Bruce D."/>
            <person name="Han C."/>
            <person name="Tapia R."/>
            <person name="Gilna P."/>
            <person name="Schmutz J."/>
            <person name="Larimer F."/>
            <person name="Land M."/>
            <person name="Hauser L."/>
            <person name="Kyrpides N."/>
            <person name="Lykidis A."/>
            <person name="da Costa M.S."/>
            <person name="Rainey F.A."/>
            <person name="Empadinhas N."/>
            <person name="Jolivet E."/>
            <person name="Battista J.R."/>
            <person name="Richardson P."/>
        </authorList>
    </citation>
    <scope>NUCLEOTIDE SEQUENCE [LARGE SCALE GENOMIC DNA]</scope>
    <source>
        <strain evidence="3">DSM 9941 / NBRC 16129 / PRD-1</strain>
    </source>
</reference>
<protein>
    <submittedName>
        <fullName evidence="2">GCN5-related N-acetyltransferase</fullName>
    </submittedName>
</protein>
<dbReference type="InterPro" id="IPR016181">
    <property type="entry name" value="Acyl_CoA_acyltransferase"/>
</dbReference>
<dbReference type="AlphaFoldDB" id="Q1ARI8"/>
<proteinExistence type="predicted"/>
<evidence type="ECO:0000313" key="2">
    <source>
        <dbReference type="EMBL" id="ABG05990.1"/>
    </source>
</evidence>
<keyword evidence="3" id="KW-1185">Reference proteome</keyword>
<dbReference type="Gene3D" id="3.40.630.30">
    <property type="match status" value="1"/>
</dbReference>
<dbReference type="OrthoDB" id="190266at2"/>
<sequence>MRSRAGGTRRPSEVERGFLELEDGTLVQYRPISPHDKEALKRFHRRLSWRSVYLRYFGSMKELPDRKAGRLARLGGGEGFALVALDPEHPEEIIAIVLYVREGEADRAEYAALVEDRWQGRGLGLGLTRRLADIAAARGVRRFWGVFLPENTRMLNLLRDLGLPERFYLENGLEHVEIDLLAEGGCDPPGRG</sequence>
<name>Q1ARI8_RUBXD</name>
<dbReference type="GO" id="GO:0016747">
    <property type="term" value="F:acyltransferase activity, transferring groups other than amino-acyl groups"/>
    <property type="evidence" value="ECO:0007669"/>
    <property type="project" value="InterPro"/>
</dbReference>
<dbReference type="eggNOG" id="COG1670">
    <property type="taxonomic scope" value="Bacteria"/>
</dbReference>
<dbReference type="InterPro" id="IPR000182">
    <property type="entry name" value="GNAT_dom"/>
</dbReference>
<feature type="domain" description="N-acetyltransferase" evidence="1">
    <location>
        <begin position="27"/>
        <end position="183"/>
    </location>
</feature>
<accession>Q1ARI8</accession>
<evidence type="ECO:0000259" key="1">
    <source>
        <dbReference type="PROSITE" id="PS51186"/>
    </source>
</evidence>
<dbReference type="Proteomes" id="UP000006637">
    <property type="component" value="Chromosome"/>
</dbReference>
<organism evidence="2 3">
    <name type="scientific">Rubrobacter xylanophilus (strain DSM 9941 / JCM 11954 / NBRC 16129 / PRD-1)</name>
    <dbReference type="NCBI Taxonomy" id="266117"/>
    <lineage>
        <taxon>Bacteria</taxon>
        <taxon>Bacillati</taxon>
        <taxon>Actinomycetota</taxon>
        <taxon>Rubrobacteria</taxon>
        <taxon>Rubrobacterales</taxon>
        <taxon>Rubrobacteraceae</taxon>
        <taxon>Rubrobacter</taxon>
    </lineage>
</organism>
<dbReference type="STRING" id="266117.Rxyl_3083"/>
<gene>
    <name evidence="2" type="ordered locus">Rxyl_3083</name>
</gene>
<dbReference type="PROSITE" id="PS51186">
    <property type="entry name" value="GNAT"/>
    <property type="match status" value="1"/>
</dbReference>
<dbReference type="HOGENOM" id="CLU_105788_4_0_11"/>
<keyword evidence="2" id="KW-0808">Transferase</keyword>
<dbReference type="RefSeq" id="WP_011565995.1">
    <property type="nucleotide sequence ID" value="NC_008148.1"/>
</dbReference>
<evidence type="ECO:0000313" key="3">
    <source>
        <dbReference type="Proteomes" id="UP000006637"/>
    </source>
</evidence>
<dbReference type="PhylomeDB" id="Q1ARI8"/>
<dbReference type="SUPFAM" id="SSF55729">
    <property type="entry name" value="Acyl-CoA N-acyltransferases (Nat)"/>
    <property type="match status" value="1"/>
</dbReference>